<comment type="caution">
    <text evidence="2">The sequence shown here is derived from an EMBL/GenBank/DDBJ whole genome shotgun (WGS) entry which is preliminary data.</text>
</comment>
<feature type="region of interest" description="Disordered" evidence="1">
    <location>
        <begin position="1"/>
        <end position="22"/>
    </location>
</feature>
<keyword evidence="3" id="KW-1185">Reference proteome</keyword>
<proteinExistence type="predicted"/>
<evidence type="ECO:0000256" key="1">
    <source>
        <dbReference type="SAM" id="MobiDB-lite"/>
    </source>
</evidence>
<feature type="compositionally biased region" description="Polar residues" evidence="1">
    <location>
        <begin position="1"/>
        <end position="12"/>
    </location>
</feature>
<gene>
    <name evidence="2" type="ORF">O181_038674</name>
</gene>
<protein>
    <submittedName>
        <fullName evidence="2">Uncharacterized protein</fullName>
    </submittedName>
</protein>
<reference evidence="2" key="1">
    <citation type="submission" date="2021-03" db="EMBL/GenBank/DDBJ databases">
        <title>Draft genome sequence of rust myrtle Austropuccinia psidii MF-1, a brazilian biotype.</title>
        <authorList>
            <person name="Quecine M.C."/>
            <person name="Pachon D.M.R."/>
            <person name="Bonatelli M.L."/>
            <person name="Correr F.H."/>
            <person name="Franceschini L.M."/>
            <person name="Leite T.F."/>
            <person name="Margarido G.R.A."/>
            <person name="Almeida C.A."/>
            <person name="Ferrarezi J.A."/>
            <person name="Labate C.A."/>
        </authorList>
    </citation>
    <scope>NUCLEOTIDE SEQUENCE</scope>
    <source>
        <strain evidence="2">MF-1</strain>
    </source>
</reference>
<accession>A0A9Q3D8W5</accession>
<evidence type="ECO:0000313" key="3">
    <source>
        <dbReference type="Proteomes" id="UP000765509"/>
    </source>
</evidence>
<sequence>MPAPLTCSQNPQSKEDDKPSNSEDLVALVHSLTQRADSLTSTWAKDLAELQYYQSQPPPLSTLYQGHSSAYDRFLQAPHCLADNGPTTPIARTEPSLATFPPLSTRMWTPFLVMQQPSSTQSNSLSPPVTASKSWGLFRILQTPWWVSSLIPPNPIPRLSTSSAGTLLNLCTLRLKMTNWKASSFNPLRWHPLSFPASI</sequence>
<dbReference type="EMBL" id="AVOT02015002">
    <property type="protein sequence ID" value="MBW0498959.1"/>
    <property type="molecule type" value="Genomic_DNA"/>
</dbReference>
<name>A0A9Q3D8W5_9BASI</name>
<organism evidence="2 3">
    <name type="scientific">Austropuccinia psidii MF-1</name>
    <dbReference type="NCBI Taxonomy" id="1389203"/>
    <lineage>
        <taxon>Eukaryota</taxon>
        <taxon>Fungi</taxon>
        <taxon>Dikarya</taxon>
        <taxon>Basidiomycota</taxon>
        <taxon>Pucciniomycotina</taxon>
        <taxon>Pucciniomycetes</taxon>
        <taxon>Pucciniales</taxon>
        <taxon>Sphaerophragmiaceae</taxon>
        <taxon>Austropuccinia</taxon>
    </lineage>
</organism>
<evidence type="ECO:0000313" key="2">
    <source>
        <dbReference type="EMBL" id="MBW0498959.1"/>
    </source>
</evidence>
<dbReference type="AlphaFoldDB" id="A0A9Q3D8W5"/>
<dbReference type="Proteomes" id="UP000765509">
    <property type="component" value="Unassembled WGS sequence"/>
</dbReference>